<reference evidence="2" key="1">
    <citation type="journal article" date="2023" name="Mol. Biol. Evol.">
        <title>Third-Generation Sequencing Reveals the Adaptive Role of the Epigenome in Three Deep-Sea Polychaetes.</title>
        <authorList>
            <person name="Perez M."/>
            <person name="Aroh O."/>
            <person name="Sun Y."/>
            <person name="Lan Y."/>
            <person name="Juniper S.K."/>
            <person name="Young C.R."/>
            <person name="Angers B."/>
            <person name="Qian P.Y."/>
        </authorList>
    </citation>
    <scope>NUCLEOTIDE SEQUENCE</scope>
    <source>
        <strain evidence="2">P08H-3</strain>
    </source>
</reference>
<keyword evidence="3" id="KW-1185">Reference proteome</keyword>
<protein>
    <submittedName>
        <fullName evidence="2">Uncharacterized protein</fullName>
    </submittedName>
</protein>
<evidence type="ECO:0000313" key="2">
    <source>
        <dbReference type="EMBL" id="KAK2140002.1"/>
    </source>
</evidence>
<comment type="caution">
    <text evidence="2">The sequence shown here is derived from an EMBL/GenBank/DDBJ whole genome shotgun (WGS) entry which is preliminary data.</text>
</comment>
<name>A0AAD9MMV8_9ANNE</name>
<dbReference type="Proteomes" id="UP001208570">
    <property type="component" value="Unassembled WGS sequence"/>
</dbReference>
<organism evidence="2 3">
    <name type="scientific">Paralvinella palmiformis</name>
    <dbReference type="NCBI Taxonomy" id="53620"/>
    <lineage>
        <taxon>Eukaryota</taxon>
        <taxon>Metazoa</taxon>
        <taxon>Spiralia</taxon>
        <taxon>Lophotrochozoa</taxon>
        <taxon>Annelida</taxon>
        <taxon>Polychaeta</taxon>
        <taxon>Sedentaria</taxon>
        <taxon>Canalipalpata</taxon>
        <taxon>Terebellida</taxon>
        <taxon>Terebelliformia</taxon>
        <taxon>Alvinellidae</taxon>
        <taxon>Paralvinella</taxon>
    </lineage>
</organism>
<proteinExistence type="predicted"/>
<gene>
    <name evidence="2" type="ORF">LSH36_1518g00010</name>
</gene>
<accession>A0AAD9MMV8</accession>
<feature type="region of interest" description="Disordered" evidence="1">
    <location>
        <begin position="128"/>
        <end position="148"/>
    </location>
</feature>
<dbReference type="EMBL" id="JAODUP010001517">
    <property type="protein sequence ID" value="KAK2140002.1"/>
    <property type="molecule type" value="Genomic_DNA"/>
</dbReference>
<evidence type="ECO:0000256" key="1">
    <source>
        <dbReference type="SAM" id="MobiDB-lite"/>
    </source>
</evidence>
<evidence type="ECO:0000313" key="3">
    <source>
        <dbReference type="Proteomes" id="UP001208570"/>
    </source>
</evidence>
<dbReference type="AlphaFoldDB" id="A0AAD9MMV8"/>
<sequence>MDKFRTLANAVFAKTPEITIVEGRAEIHFVICGSITHILEENCVKETIICDKANITVPTKNHVRSSEETVVHDFIVDVPLADSKATGDTYNEPNSPTMIADRSSPNMVQGEVGHITGDTYAPVIKTGNQQQNIKPKPPVKHRDHQGDSAERQLHIPFTLHGVDESSCNRKTLRNWNSTWQR</sequence>